<feature type="compositionally biased region" description="Basic and acidic residues" evidence="1">
    <location>
        <begin position="132"/>
        <end position="151"/>
    </location>
</feature>
<dbReference type="OrthoDB" id="5075095at2759"/>
<protein>
    <submittedName>
        <fullName evidence="2">Uncharacterized protein</fullName>
    </submittedName>
</protein>
<comment type="caution">
    <text evidence="2">The sequence shown here is derived from an EMBL/GenBank/DDBJ whole genome shotgun (WGS) entry which is preliminary data.</text>
</comment>
<dbReference type="Proteomes" id="UP000720189">
    <property type="component" value="Unassembled WGS sequence"/>
</dbReference>
<accession>A0A9P9HAQ3</accession>
<evidence type="ECO:0000313" key="2">
    <source>
        <dbReference type="EMBL" id="KAH7254185.1"/>
    </source>
</evidence>
<proteinExistence type="predicted"/>
<dbReference type="EMBL" id="JAGMUX010000007">
    <property type="protein sequence ID" value="KAH7254185.1"/>
    <property type="molecule type" value="Genomic_DNA"/>
</dbReference>
<evidence type="ECO:0000256" key="1">
    <source>
        <dbReference type="SAM" id="MobiDB-lite"/>
    </source>
</evidence>
<dbReference type="AlphaFoldDB" id="A0A9P9HAQ3"/>
<feature type="compositionally biased region" description="Polar residues" evidence="1">
    <location>
        <begin position="164"/>
        <end position="174"/>
    </location>
</feature>
<feature type="compositionally biased region" description="Polar residues" evidence="1">
    <location>
        <begin position="196"/>
        <end position="210"/>
    </location>
</feature>
<evidence type="ECO:0000313" key="3">
    <source>
        <dbReference type="Proteomes" id="UP000720189"/>
    </source>
</evidence>
<name>A0A9P9HAQ3_FUSRE</name>
<feature type="region of interest" description="Disordered" evidence="1">
    <location>
        <begin position="114"/>
        <end position="261"/>
    </location>
</feature>
<organism evidence="2 3">
    <name type="scientific">Fusarium redolens</name>
    <dbReference type="NCBI Taxonomy" id="48865"/>
    <lineage>
        <taxon>Eukaryota</taxon>
        <taxon>Fungi</taxon>
        <taxon>Dikarya</taxon>
        <taxon>Ascomycota</taxon>
        <taxon>Pezizomycotina</taxon>
        <taxon>Sordariomycetes</taxon>
        <taxon>Hypocreomycetidae</taxon>
        <taxon>Hypocreales</taxon>
        <taxon>Nectriaceae</taxon>
        <taxon>Fusarium</taxon>
        <taxon>Fusarium redolens species complex</taxon>
    </lineage>
</organism>
<reference evidence="2" key="1">
    <citation type="journal article" date="2021" name="Nat. Commun.">
        <title>Genetic determinants of endophytism in the Arabidopsis root mycobiome.</title>
        <authorList>
            <person name="Mesny F."/>
            <person name="Miyauchi S."/>
            <person name="Thiergart T."/>
            <person name="Pickel B."/>
            <person name="Atanasova L."/>
            <person name="Karlsson M."/>
            <person name="Huettel B."/>
            <person name="Barry K.W."/>
            <person name="Haridas S."/>
            <person name="Chen C."/>
            <person name="Bauer D."/>
            <person name="Andreopoulos W."/>
            <person name="Pangilinan J."/>
            <person name="LaButti K."/>
            <person name="Riley R."/>
            <person name="Lipzen A."/>
            <person name="Clum A."/>
            <person name="Drula E."/>
            <person name="Henrissat B."/>
            <person name="Kohler A."/>
            <person name="Grigoriev I.V."/>
            <person name="Martin F.M."/>
            <person name="Hacquard S."/>
        </authorList>
    </citation>
    <scope>NUCLEOTIDE SEQUENCE</scope>
    <source>
        <strain evidence="2">MPI-CAGE-AT-0023</strain>
    </source>
</reference>
<dbReference type="GeneID" id="70226650"/>
<feature type="compositionally biased region" description="Acidic residues" evidence="1">
    <location>
        <begin position="90"/>
        <end position="100"/>
    </location>
</feature>
<feature type="compositionally biased region" description="Polar residues" evidence="1">
    <location>
        <begin position="225"/>
        <end position="235"/>
    </location>
</feature>
<keyword evidence="3" id="KW-1185">Reference proteome</keyword>
<feature type="region of interest" description="Disordered" evidence="1">
    <location>
        <begin position="62"/>
        <end position="100"/>
    </location>
</feature>
<feature type="compositionally biased region" description="Polar residues" evidence="1">
    <location>
        <begin position="242"/>
        <end position="251"/>
    </location>
</feature>
<gene>
    <name evidence="2" type="ORF">BKA55DRAFT_614284</name>
</gene>
<dbReference type="RefSeq" id="XP_046050432.1">
    <property type="nucleotide sequence ID" value="XM_046196696.1"/>
</dbReference>
<sequence>MSLWGQRFHDTAKLPASEREKALRRGHKELNFLILLRMEAIGYAFAEQVEIYASFVPLPPPDLEEAENSDSCEHGSEGASEATTEHESDQEQGDDEDDPWEVQAAVSAAAVEGLNAADSRDDTGSNEPAGQDDTRNDTESADKMSFDHDMEILSACLARGPPTAESSPTSNAVEASTNDTTTAANSGTTHGWLSNDPGSNEGTNGQSSCHESVDIDTVSPIGSEGANQRWLTNTPGAPYDSGATTSSNVSEDGSPIQGDEGYATAAQEDGDAESNDPAESSNGHYAVYLRPSTLFEPPPTWATQYKKFFDVAVAAYRMFLYNRAPKPIRARLADPSTHEAAVKRYNLINLGLYPFVTAGHLIELQQRIGDVTHFCTWIERNMEEIQRDKEARKDIIYAYPSNSPLRFRTKGLGSSLRYVTHVDEDWADEDDWGLPPPMKKRNLI</sequence>
<feature type="compositionally biased region" description="Low complexity" evidence="1">
    <location>
        <begin position="175"/>
        <end position="189"/>
    </location>
</feature>